<sequence length="235" mass="25919">MRIGILKCGQSPEVIRDELGDYDTMFERLLAGRGFTFRSWHVEAMDFPASVHEADGWLLTGSRHGVYEDHAFIPPLEAFIRDAYASHVPLVGICFGHQIIAQALGGTVIKSPKGWAVGAQDYDFGGEKITLNAWHQDQVVVLPKDATVLGHNEFCENAALVYNDRAFTVQAHPEFPDRFIQGLIDHRAKGVVPPELVAEAETHMGEPRQSGVLADRIEAFFKAPRQALTSEKGAA</sequence>
<dbReference type="InterPro" id="IPR017926">
    <property type="entry name" value="GATASE"/>
</dbReference>
<evidence type="ECO:0000313" key="2">
    <source>
        <dbReference type="EMBL" id="AGT09046.1"/>
    </source>
</evidence>
<proteinExistence type="predicted"/>
<dbReference type="KEGG" id="pami:JCM7686_1945"/>
<reference evidence="2 3" key="1">
    <citation type="journal article" date="2014" name="BMC Genomics">
        <title>Architecture and functions of a multipartite genome of the methylotrophic bacterium Paracoccus aminophilus JCM 7686, containing primary and secondary chromids.</title>
        <authorList>
            <person name="Dziewit L."/>
            <person name="Czarnecki J."/>
            <person name="Wibberg D."/>
            <person name="Radlinska M."/>
            <person name="Mrozek P."/>
            <person name="Szymczak M."/>
            <person name="Schluter A."/>
            <person name="Puhler A."/>
            <person name="Bartosik D."/>
        </authorList>
    </citation>
    <scope>NUCLEOTIDE SEQUENCE [LARGE SCALE GENOMIC DNA]</scope>
    <source>
        <strain evidence="2">JCM 7686</strain>
    </source>
</reference>
<dbReference type="EMBL" id="CP006650">
    <property type="protein sequence ID" value="AGT09046.1"/>
    <property type="molecule type" value="Genomic_DNA"/>
</dbReference>
<dbReference type="HOGENOM" id="CLU_054974_0_2_5"/>
<evidence type="ECO:0000313" key="3">
    <source>
        <dbReference type="Proteomes" id="UP000015480"/>
    </source>
</evidence>
<dbReference type="PROSITE" id="PS51273">
    <property type="entry name" value="GATASE_TYPE_1"/>
    <property type="match status" value="1"/>
</dbReference>
<dbReference type="RefSeq" id="WP_020950684.1">
    <property type="nucleotide sequence ID" value="NC_022041.1"/>
</dbReference>
<gene>
    <name evidence="2" type="ORF">JCM7686_1945</name>
</gene>
<accession>S5YV47</accession>
<evidence type="ECO:0000259" key="1">
    <source>
        <dbReference type="Pfam" id="PF00117"/>
    </source>
</evidence>
<dbReference type="AlphaFoldDB" id="S5YV47"/>
<organism evidence="2 3">
    <name type="scientific">Paracoccus aminophilus JCM 7686</name>
    <dbReference type="NCBI Taxonomy" id="1367847"/>
    <lineage>
        <taxon>Bacteria</taxon>
        <taxon>Pseudomonadati</taxon>
        <taxon>Pseudomonadota</taxon>
        <taxon>Alphaproteobacteria</taxon>
        <taxon>Rhodobacterales</taxon>
        <taxon>Paracoccaceae</taxon>
        <taxon>Paracoccus</taxon>
    </lineage>
</organism>
<name>S5YV47_PARAH</name>
<dbReference type="InterPro" id="IPR044992">
    <property type="entry name" value="ChyE-like"/>
</dbReference>
<dbReference type="InterPro" id="IPR029062">
    <property type="entry name" value="Class_I_gatase-like"/>
</dbReference>
<keyword evidence="3" id="KW-1185">Reference proteome</keyword>
<dbReference type="CDD" id="cd01741">
    <property type="entry name" value="GATase1_1"/>
    <property type="match status" value="1"/>
</dbReference>
<dbReference type="Gene3D" id="3.40.50.880">
    <property type="match status" value="1"/>
</dbReference>
<dbReference type="Proteomes" id="UP000015480">
    <property type="component" value="Chromosome"/>
</dbReference>
<dbReference type="GO" id="GO:0005829">
    <property type="term" value="C:cytosol"/>
    <property type="evidence" value="ECO:0007669"/>
    <property type="project" value="TreeGrafter"/>
</dbReference>
<dbReference type="PANTHER" id="PTHR42695">
    <property type="entry name" value="GLUTAMINE AMIDOTRANSFERASE YLR126C-RELATED"/>
    <property type="match status" value="1"/>
</dbReference>
<dbReference type="STRING" id="1367847.JCM7686_1945"/>
<dbReference type="OrthoDB" id="7365442at2"/>
<dbReference type="GO" id="GO:0003922">
    <property type="term" value="F:GMP synthase (glutamine-hydrolyzing) activity"/>
    <property type="evidence" value="ECO:0007669"/>
    <property type="project" value="UniProtKB-EC"/>
</dbReference>
<dbReference type="Pfam" id="PF00117">
    <property type="entry name" value="GATase"/>
    <property type="match status" value="1"/>
</dbReference>
<dbReference type="eggNOG" id="COG0518">
    <property type="taxonomic scope" value="Bacteria"/>
</dbReference>
<dbReference type="EC" id="6.3.5.2" evidence="2"/>
<dbReference type="SUPFAM" id="SSF52317">
    <property type="entry name" value="Class I glutamine amidotransferase-like"/>
    <property type="match status" value="1"/>
</dbReference>
<dbReference type="PANTHER" id="PTHR42695:SF5">
    <property type="entry name" value="GLUTAMINE AMIDOTRANSFERASE YLR126C-RELATED"/>
    <property type="match status" value="1"/>
</dbReference>
<keyword evidence="2" id="KW-0436">Ligase</keyword>
<dbReference type="PATRIC" id="fig|1367847.3.peg.1937"/>
<feature type="domain" description="Glutamine amidotransferase" evidence="1">
    <location>
        <begin position="53"/>
        <end position="175"/>
    </location>
</feature>
<protein>
    <submittedName>
        <fullName evidence="2">GMP synthase (Glutamine-hydrolyzing)</fullName>
        <ecNumber evidence="2">6.3.5.2</ecNumber>
    </submittedName>
</protein>